<feature type="transmembrane region" description="Helical" evidence="1">
    <location>
        <begin position="147"/>
        <end position="168"/>
    </location>
</feature>
<evidence type="ECO:0000313" key="3">
    <source>
        <dbReference type="Proteomes" id="UP000295293"/>
    </source>
</evidence>
<name>A0A4R6Z7J7_9GAMM</name>
<comment type="caution">
    <text evidence="2">The sequence shown here is derived from an EMBL/GenBank/DDBJ whole genome shotgun (WGS) entry which is preliminary data.</text>
</comment>
<feature type="transmembrane region" description="Helical" evidence="1">
    <location>
        <begin position="175"/>
        <end position="196"/>
    </location>
</feature>
<dbReference type="AlphaFoldDB" id="A0A4R6Z7J7"/>
<protein>
    <submittedName>
        <fullName evidence="2">Uncharacterized protein</fullName>
    </submittedName>
</protein>
<evidence type="ECO:0000256" key="1">
    <source>
        <dbReference type="SAM" id="Phobius"/>
    </source>
</evidence>
<sequence>MRIAIAWIAALGLLLFGAGLLASYANPLLVEALARELIKQEIQQRVGDKLAALDDSAVLQLAARASEKYAAEIAAIRHRLRPRLAALIDSVAIEMSDPACPCRKIVFGENTEQLRGRLSELLQQNERLTGLVRSKYREVAAALTREWRIFCVANALMFLLLGLCLRLRRAARLQLLLPAAVLLATTVLVGFFYLFRQDWLHAIVFGDYVGLGYFVYLGLVGGFLADILLNRARISTRIVNLLLQLIGSAASAVPC</sequence>
<dbReference type="OrthoDB" id="8820879at2"/>
<keyword evidence="1" id="KW-0472">Membrane</keyword>
<dbReference type="RefSeq" id="WP_133817480.1">
    <property type="nucleotide sequence ID" value="NZ_SNZH01000002.1"/>
</dbReference>
<gene>
    <name evidence="2" type="ORF">DFR29_102433</name>
</gene>
<evidence type="ECO:0000313" key="2">
    <source>
        <dbReference type="EMBL" id="TDR47771.1"/>
    </source>
</evidence>
<reference evidence="2 3" key="1">
    <citation type="submission" date="2019-03" db="EMBL/GenBank/DDBJ databases">
        <title>Genomic Encyclopedia of Type Strains, Phase IV (KMG-IV): sequencing the most valuable type-strain genomes for metagenomic binning, comparative biology and taxonomic classification.</title>
        <authorList>
            <person name="Goeker M."/>
        </authorList>
    </citation>
    <scope>NUCLEOTIDE SEQUENCE [LARGE SCALE GENOMIC DNA]</scope>
    <source>
        <strain evidence="2 3">DSM 21667</strain>
    </source>
</reference>
<dbReference type="Proteomes" id="UP000295293">
    <property type="component" value="Unassembled WGS sequence"/>
</dbReference>
<proteinExistence type="predicted"/>
<organism evidence="2 3">
    <name type="scientific">Tahibacter aquaticus</name>
    <dbReference type="NCBI Taxonomy" id="520092"/>
    <lineage>
        <taxon>Bacteria</taxon>
        <taxon>Pseudomonadati</taxon>
        <taxon>Pseudomonadota</taxon>
        <taxon>Gammaproteobacteria</taxon>
        <taxon>Lysobacterales</taxon>
        <taxon>Rhodanobacteraceae</taxon>
        <taxon>Tahibacter</taxon>
    </lineage>
</organism>
<keyword evidence="1" id="KW-1133">Transmembrane helix</keyword>
<keyword evidence="1" id="KW-0812">Transmembrane</keyword>
<keyword evidence="3" id="KW-1185">Reference proteome</keyword>
<accession>A0A4R6Z7J7</accession>
<dbReference type="EMBL" id="SNZH01000002">
    <property type="protein sequence ID" value="TDR47771.1"/>
    <property type="molecule type" value="Genomic_DNA"/>
</dbReference>
<feature type="transmembrane region" description="Helical" evidence="1">
    <location>
        <begin position="208"/>
        <end position="229"/>
    </location>
</feature>